<dbReference type="Proteomes" id="UP001195965">
    <property type="component" value="Chromosome"/>
</dbReference>
<proteinExistence type="predicted"/>
<gene>
    <name evidence="1" type="ORF">HHS34_006675</name>
</gene>
<evidence type="ECO:0000313" key="2">
    <source>
        <dbReference type="Proteomes" id="UP001195965"/>
    </source>
</evidence>
<name>A0ACD5HJZ6_9PROT</name>
<organism evidence="1 2">
    <name type="scientific">Acidithiobacillus montserratensis</name>
    <dbReference type="NCBI Taxonomy" id="2729135"/>
    <lineage>
        <taxon>Bacteria</taxon>
        <taxon>Pseudomonadati</taxon>
        <taxon>Pseudomonadota</taxon>
        <taxon>Acidithiobacillia</taxon>
        <taxon>Acidithiobacillales</taxon>
        <taxon>Acidithiobacillaceae</taxon>
        <taxon>Acidithiobacillus</taxon>
    </lineage>
</organism>
<dbReference type="EMBL" id="CP127526">
    <property type="protein sequence ID" value="XRI74874.1"/>
    <property type="molecule type" value="Genomic_DNA"/>
</dbReference>
<evidence type="ECO:0000313" key="1">
    <source>
        <dbReference type="EMBL" id="XRI74874.1"/>
    </source>
</evidence>
<sequence>MRKEYDLEHLKTKRRGPLPGLSGIPEAPEVNTEDDRVQVTLTLDRDITLFFEGQAQQSGKETFTSAINHALRQYIAALHL</sequence>
<keyword evidence="2" id="KW-1185">Reference proteome</keyword>
<accession>A0ACD5HJZ6</accession>
<reference evidence="1 2" key="1">
    <citation type="journal article" date="2021" name="ISME J.">
        <title>Genomic evolution of the class Acidithiobacillia: deep-branching Proteobacteria living in extreme acidic conditions.</title>
        <authorList>
            <person name="Moya-Beltran A."/>
            <person name="Beard S."/>
            <person name="Rojas-Villalobos C."/>
            <person name="Issotta F."/>
            <person name="Gallardo Y."/>
            <person name="Ulloa R."/>
            <person name="Giaveno A."/>
            <person name="Degli Esposti M."/>
            <person name="Johnson D.B."/>
            <person name="Quatrini R."/>
        </authorList>
    </citation>
    <scope>NUCLEOTIDE SEQUENCE [LARGE SCALE GENOMIC DNA]</scope>
    <source>
        <strain evidence="1 2">GG1-14</strain>
    </source>
</reference>
<protein>
    <submittedName>
        <fullName evidence="1">Uncharacterized protein</fullName>
    </submittedName>
</protein>